<feature type="region of interest" description="Disordered" evidence="1">
    <location>
        <begin position="163"/>
        <end position="184"/>
    </location>
</feature>
<sequence>MRPVSLWRDDFDGSRIEDWTDSADSDDCAAWSIEATVNWICHEGDIVPARALISSVGPFSAPVGTAIRLSYTGGFDAASTLMDSATAESDDAPLPAEVESQAYEGITELVLTTTEPLDPGRELQLVFEVGASNSTPRPFTTHVPRLVLVPPVDTTGMRFSGKHTSFPVSPSGSQLSTYLPAPVA</sequence>
<protein>
    <recommendedName>
        <fullName evidence="4">Xaa-Pro dipeptidyl-peptidase C-terminal domain-containing protein</fullName>
    </recommendedName>
</protein>
<proteinExistence type="predicted"/>
<keyword evidence="3" id="KW-1185">Reference proteome</keyword>
<gene>
    <name evidence="2" type="ORF">MTO99_17085</name>
</gene>
<reference evidence="2 3" key="1">
    <citation type="submission" date="2022-03" db="EMBL/GenBank/DDBJ databases">
        <title>Mucilaginibacter sp. isolated from the gut of Protaetia brevitarsis seulensis larvae.</title>
        <authorList>
            <person name="Won M."/>
            <person name="Kim S.-J."/>
            <person name="Kwon S.-W."/>
        </authorList>
    </citation>
    <scope>NUCLEOTIDE SEQUENCE [LARGE SCALE GENOMIC DNA]</scope>
    <source>
        <strain evidence="2 3">CFWR-12</strain>
    </source>
</reference>
<evidence type="ECO:0000313" key="3">
    <source>
        <dbReference type="Proteomes" id="UP000832097"/>
    </source>
</evidence>
<dbReference type="RefSeq" id="WP_243555158.1">
    <property type="nucleotide sequence ID" value="NZ_CP094528.1"/>
</dbReference>
<organism evidence="2 3">
    <name type="scientific">Agromyces larvae</name>
    <dbReference type="NCBI Taxonomy" id="2929802"/>
    <lineage>
        <taxon>Bacteria</taxon>
        <taxon>Bacillati</taxon>
        <taxon>Actinomycetota</taxon>
        <taxon>Actinomycetes</taxon>
        <taxon>Micrococcales</taxon>
        <taxon>Microbacteriaceae</taxon>
        <taxon>Agromyces</taxon>
    </lineage>
</organism>
<dbReference type="EMBL" id="CP094528">
    <property type="protein sequence ID" value="UOE43859.1"/>
    <property type="molecule type" value="Genomic_DNA"/>
</dbReference>
<dbReference type="Proteomes" id="UP000832097">
    <property type="component" value="Chromosome"/>
</dbReference>
<accession>A0ABY4BYP9</accession>
<name>A0ABY4BYP9_9MICO</name>
<evidence type="ECO:0000256" key="1">
    <source>
        <dbReference type="SAM" id="MobiDB-lite"/>
    </source>
</evidence>
<feature type="compositionally biased region" description="Polar residues" evidence="1">
    <location>
        <begin position="163"/>
        <end position="177"/>
    </location>
</feature>
<evidence type="ECO:0000313" key="2">
    <source>
        <dbReference type="EMBL" id="UOE43859.1"/>
    </source>
</evidence>
<evidence type="ECO:0008006" key="4">
    <source>
        <dbReference type="Google" id="ProtNLM"/>
    </source>
</evidence>